<dbReference type="InterPro" id="IPR015797">
    <property type="entry name" value="NUDIX_hydrolase-like_dom_sf"/>
</dbReference>
<dbReference type="CDD" id="cd18880">
    <property type="entry name" value="NUDIX_ADPRase"/>
    <property type="match status" value="1"/>
</dbReference>
<dbReference type="SUPFAM" id="SSF55811">
    <property type="entry name" value="Nudix"/>
    <property type="match status" value="1"/>
</dbReference>
<dbReference type="Proteomes" id="UP000199167">
    <property type="component" value="Unassembled WGS sequence"/>
</dbReference>
<dbReference type="Gene3D" id="3.90.79.10">
    <property type="entry name" value="Nucleoside Triphosphate Pyrophosphohydrolase"/>
    <property type="match status" value="1"/>
</dbReference>
<feature type="domain" description="Nudix hydrolase" evidence="3">
    <location>
        <begin position="3"/>
        <end position="134"/>
    </location>
</feature>
<proteinExistence type="predicted"/>
<evidence type="ECO:0000256" key="1">
    <source>
        <dbReference type="ARBA" id="ARBA00001946"/>
    </source>
</evidence>
<dbReference type="PANTHER" id="PTHR43046:SF14">
    <property type="entry name" value="MUTT_NUDIX FAMILY PROTEIN"/>
    <property type="match status" value="1"/>
</dbReference>
<protein>
    <submittedName>
        <fullName evidence="4">ADP-ribose pyrophosphatase YjhB, NUDIX family</fullName>
    </submittedName>
</protein>
<dbReference type="STRING" id="364200.SAMN04488515_0334"/>
<evidence type="ECO:0000313" key="5">
    <source>
        <dbReference type="Proteomes" id="UP000199167"/>
    </source>
</evidence>
<dbReference type="Pfam" id="PF00293">
    <property type="entry name" value="NUDIX"/>
    <property type="match status" value="1"/>
</dbReference>
<evidence type="ECO:0000256" key="2">
    <source>
        <dbReference type="ARBA" id="ARBA00022801"/>
    </source>
</evidence>
<organism evidence="4 5">
    <name type="scientific">Cognatiyoonia koreensis</name>
    <dbReference type="NCBI Taxonomy" id="364200"/>
    <lineage>
        <taxon>Bacteria</taxon>
        <taxon>Pseudomonadati</taxon>
        <taxon>Pseudomonadota</taxon>
        <taxon>Alphaproteobacteria</taxon>
        <taxon>Rhodobacterales</taxon>
        <taxon>Paracoccaceae</taxon>
        <taxon>Cognatiyoonia</taxon>
    </lineage>
</organism>
<dbReference type="PANTHER" id="PTHR43046">
    <property type="entry name" value="GDP-MANNOSE MANNOSYL HYDROLASE"/>
    <property type="match status" value="1"/>
</dbReference>
<evidence type="ECO:0000313" key="4">
    <source>
        <dbReference type="EMBL" id="SEV94255.1"/>
    </source>
</evidence>
<accession>A0A1I0N0A7</accession>
<reference evidence="4 5" key="1">
    <citation type="submission" date="2016-10" db="EMBL/GenBank/DDBJ databases">
        <authorList>
            <person name="de Groot N.N."/>
        </authorList>
    </citation>
    <scope>NUCLEOTIDE SEQUENCE [LARGE SCALE GENOMIC DNA]</scope>
    <source>
        <strain evidence="4 5">DSM 17925</strain>
    </source>
</reference>
<dbReference type="GO" id="GO:0016787">
    <property type="term" value="F:hydrolase activity"/>
    <property type="evidence" value="ECO:0007669"/>
    <property type="project" value="UniProtKB-KW"/>
</dbReference>
<name>A0A1I0N0A7_9RHOB</name>
<dbReference type="PROSITE" id="PS51462">
    <property type="entry name" value="NUDIX"/>
    <property type="match status" value="1"/>
</dbReference>
<sequence length="147" mass="16365">MPTPRLATRAIILHHNKLLLVNAWKGKSHLWCAPGGGVEPHASLPDNLAREVMEETGLSVEVGAVCLVNEFHDPGGTFHQVDIYFRCTILSGALSDQWIDPEGIVTQRRWVTRDELRTLTCKPDSLASVAWDTSDHITYDALEPIVR</sequence>
<keyword evidence="2" id="KW-0378">Hydrolase</keyword>
<keyword evidence="5" id="KW-1185">Reference proteome</keyword>
<dbReference type="InterPro" id="IPR000086">
    <property type="entry name" value="NUDIX_hydrolase_dom"/>
</dbReference>
<comment type="cofactor">
    <cofactor evidence="1">
        <name>Mg(2+)</name>
        <dbReference type="ChEBI" id="CHEBI:18420"/>
    </cofactor>
</comment>
<gene>
    <name evidence="4" type="ORF">SAMN04488515_0334</name>
</gene>
<dbReference type="RefSeq" id="WP_089989476.1">
    <property type="nucleotide sequence ID" value="NZ_FOIZ01000001.1"/>
</dbReference>
<dbReference type="OrthoDB" id="9761969at2"/>
<dbReference type="AlphaFoldDB" id="A0A1I0N0A7"/>
<dbReference type="EMBL" id="FOIZ01000001">
    <property type="protein sequence ID" value="SEV94255.1"/>
    <property type="molecule type" value="Genomic_DNA"/>
</dbReference>
<evidence type="ECO:0000259" key="3">
    <source>
        <dbReference type="PROSITE" id="PS51462"/>
    </source>
</evidence>